<name>A0A915LDT5_ROMCU</name>
<dbReference type="SUPFAM" id="SSF57424">
    <property type="entry name" value="LDL receptor-like module"/>
    <property type="match status" value="1"/>
</dbReference>
<keyword evidence="4" id="KW-1185">Reference proteome</keyword>
<evidence type="ECO:0000313" key="5">
    <source>
        <dbReference type="WBParaSite" id="nRc.2.0.1.t47996-RA"/>
    </source>
</evidence>
<dbReference type="SMART" id="SM00192">
    <property type="entry name" value="LDLa"/>
    <property type="match status" value="1"/>
</dbReference>
<dbReference type="WBParaSite" id="nRc.2.0.1.t47996-RA">
    <property type="protein sequence ID" value="nRc.2.0.1.t47996-RA"/>
    <property type="gene ID" value="nRc.2.0.1.g47996"/>
</dbReference>
<reference evidence="5" key="1">
    <citation type="submission" date="2022-11" db="UniProtKB">
        <authorList>
            <consortium name="WormBaseParasite"/>
        </authorList>
    </citation>
    <scope>IDENTIFICATION</scope>
</reference>
<dbReference type="PROSITE" id="PS50068">
    <property type="entry name" value="LDLRA_2"/>
    <property type="match status" value="1"/>
</dbReference>
<feature type="chain" id="PRO_5036989196" evidence="3">
    <location>
        <begin position="17"/>
        <end position="78"/>
    </location>
</feature>
<keyword evidence="1 2" id="KW-1015">Disulfide bond</keyword>
<feature type="disulfide bond" evidence="2">
    <location>
        <begin position="43"/>
        <end position="61"/>
    </location>
</feature>
<dbReference type="InterPro" id="IPR036055">
    <property type="entry name" value="LDL_receptor-like_sf"/>
</dbReference>
<keyword evidence="3" id="KW-0732">Signal</keyword>
<dbReference type="Gene3D" id="4.10.400.10">
    <property type="entry name" value="Low-density Lipoprotein Receptor"/>
    <property type="match status" value="1"/>
</dbReference>
<dbReference type="Proteomes" id="UP000887565">
    <property type="component" value="Unplaced"/>
</dbReference>
<comment type="caution">
    <text evidence="2">Lacks conserved residue(s) required for the propagation of feature annotation.</text>
</comment>
<evidence type="ECO:0000313" key="4">
    <source>
        <dbReference type="Proteomes" id="UP000887565"/>
    </source>
</evidence>
<dbReference type="AlphaFoldDB" id="A0A915LDT5"/>
<dbReference type="InterPro" id="IPR002172">
    <property type="entry name" value="LDrepeatLR_classA_rpt"/>
</dbReference>
<protein>
    <submittedName>
        <fullName evidence="5">Uncharacterized protein</fullName>
    </submittedName>
</protein>
<feature type="signal peptide" evidence="3">
    <location>
        <begin position="1"/>
        <end position="16"/>
    </location>
</feature>
<sequence length="78" mass="8660">MIQWILLSISGILVAAVSVSTDVICLGHCSKQCTCSQNYTFQCDDGTCVSLDKYRNHIKDCPDGTDEAFQIESLFEIH</sequence>
<accession>A0A915LDT5</accession>
<evidence type="ECO:0000256" key="1">
    <source>
        <dbReference type="ARBA" id="ARBA00023157"/>
    </source>
</evidence>
<evidence type="ECO:0000256" key="2">
    <source>
        <dbReference type="PROSITE-ProRule" id="PRU00124"/>
    </source>
</evidence>
<proteinExistence type="predicted"/>
<organism evidence="4 5">
    <name type="scientific">Romanomermis culicivorax</name>
    <name type="common">Nematode worm</name>
    <dbReference type="NCBI Taxonomy" id="13658"/>
    <lineage>
        <taxon>Eukaryota</taxon>
        <taxon>Metazoa</taxon>
        <taxon>Ecdysozoa</taxon>
        <taxon>Nematoda</taxon>
        <taxon>Enoplea</taxon>
        <taxon>Dorylaimia</taxon>
        <taxon>Mermithida</taxon>
        <taxon>Mermithoidea</taxon>
        <taxon>Mermithidae</taxon>
        <taxon>Romanomermis</taxon>
    </lineage>
</organism>
<evidence type="ECO:0000256" key="3">
    <source>
        <dbReference type="SAM" id="SignalP"/>
    </source>
</evidence>
<dbReference type="CDD" id="cd00112">
    <property type="entry name" value="LDLa"/>
    <property type="match status" value="1"/>
</dbReference>